<evidence type="ECO:0000256" key="1">
    <source>
        <dbReference type="SAM" id="MobiDB-lite"/>
    </source>
</evidence>
<proteinExistence type="predicted"/>
<dbReference type="AlphaFoldDB" id="A0A212LDS2"/>
<sequence length="451" mass="47696">MALRSFGEPSFVLNRARSGAGGGEFAADAAAQFVDQHERALFFDMPVGPAVAGLEALHRGADLVDRPGDGTGGDRAVGPDGRDVAAAGVAEPVARLDQAGLDQRTEGNAGLGPPRRHHRETVVRRALDRGDPLPGEIGVGAVPLDADVMPAEPLGDGGRGAGAEEGIEDDVAGLGRRHQHAPQQRFRLLRRMHLVAAGGLQPLAAGADRQQPVGPHLEIVVEGLHGLVIEGDALGLPVARRPDQRLVRVGEALALEVGHRVGLAPDDVVEHPEPEVLHDRADAEDVVVGADHPDGAGRLQHPPAGEQPGAREGVVSLEAVEAVPVVVDGVDLRLVGTGEVAAELQVVGRIGKNQVDRSLGQAFQRGDTIADDDAVEPVRRRESGRGVERNLGRRHGRPLTQYTHGSPTPTQNKQEGVFTPLPETNLLRQGKFEVKRRESSLINYFNGLLTM</sequence>
<organism evidence="2">
    <name type="scientific">uncultured Pleomorphomonas sp</name>
    <dbReference type="NCBI Taxonomy" id="442121"/>
    <lineage>
        <taxon>Bacteria</taxon>
        <taxon>Pseudomonadati</taxon>
        <taxon>Pseudomonadota</taxon>
        <taxon>Alphaproteobacteria</taxon>
        <taxon>Hyphomicrobiales</taxon>
        <taxon>Pleomorphomonadaceae</taxon>
        <taxon>Pleomorphomonas</taxon>
        <taxon>environmental samples</taxon>
    </lineage>
</organism>
<evidence type="ECO:0000313" key="2">
    <source>
        <dbReference type="EMBL" id="SCM75675.1"/>
    </source>
</evidence>
<reference evidence="2" key="1">
    <citation type="submission" date="2016-08" db="EMBL/GenBank/DDBJ databases">
        <authorList>
            <person name="Seilhamer J.J."/>
        </authorList>
    </citation>
    <scope>NUCLEOTIDE SEQUENCE</scope>
    <source>
        <strain evidence="2">86</strain>
    </source>
</reference>
<dbReference type="EMBL" id="FMJD01000007">
    <property type="protein sequence ID" value="SCM75675.1"/>
    <property type="molecule type" value="Genomic_DNA"/>
</dbReference>
<gene>
    <name evidence="2" type="ORF">KL86PLE_30122</name>
</gene>
<feature type="compositionally biased region" description="Polar residues" evidence="1">
    <location>
        <begin position="400"/>
        <end position="414"/>
    </location>
</feature>
<feature type="region of interest" description="Disordered" evidence="1">
    <location>
        <begin position="379"/>
        <end position="418"/>
    </location>
</feature>
<name>A0A212LDS2_9HYPH</name>
<accession>A0A212LDS2</accession>
<protein>
    <submittedName>
        <fullName evidence="2">Uncharacterized protein</fullName>
    </submittedName>
</protein>
<feature type="region of interest" description="Disordered" evidence="1">
    <location>
        <begin position="63"/>
        <end position="82"/>
    </location>
</feature>
<feature type="compositionally biased region" description="Basic and acidic residues" evidence="1">
    <location>
        <begin position="379"/>
        <end position="391"/>
    </location>
</feature>
<feature type="region of interest" description="Disordered" evidence="1">
    <location>
        <begin position="96"/>
        <end position="121"/>
    </location>
</feature>